<name>A0ABN2RUA7_9PSEU</name>
<dbReference type="InterPro" id="IPR023827">
    <property type="entry name" value="Peptidase_S8_Asp-AS"/>
</dbReference>
<gene>
    <name evidence="9" type="ORF">GCM10009754_57830</name>
</gene>
<feature type="chain" id="PRO_5045705120" evidence="7">
    <location>
        <begin position="22"/>
        <end position="445"/>
    </location>
</feature>
<dbReference type="EMBL" id="BAAANN010000026">
    <property type="protein sequence ID" value="GAA1975052.1"/>
    <property type="molecule type" value="Genomic_DNA"/>
</dbReference>
<dbReference type="PROSITE" id="PS00137">
    <property type="entry name" value="SUBTILASE_HIS"/>
    <property type="match status" value="1"/>
</dbReference>
<evidence type="ECO:0000256" key="1">
    <source>
        <dbReference type="ARBA" id="ARBA00011073"/>
    </source>
</evidence>
<dbReference type="InterPro" id="IPR050131">
    <property type="entry name" value="Peptidase_S8_subtilisin-like"/>
</dbReference>
<feature type="active site" description="Charge relay system" evidence="5">
    <location>
        <position position="139"/>
    </location>
</feature>
<feature type="active site" description="Charge relay system" evidence="5">
    <location>
        <position position="379"/>
    </location>
</feature>
<keyword evidence="2 5" id="KW-0645">Protease</keyword>
<keyword evidence="10" id="KW-1185">Reference proteome</keyword>
<sequence length="445" mass="44657">MPLAVLTAVAGMAVAPATAAAAAPTCGTGPSYPYIVLYAPHTPPALVDAELAAKCGSRTGYYPEIGVAVAASADPGFAGKIGVHRAYSGKKEITDAGGPDPAVARAGVTAQQWDMRAIKAPEANRIYQGSAAVTVGVLDSGVDATHPALKNAVDPDASAGCGTGVPDPSAWGPVGDVFHGTHVAGTIAAKDPANGFTGIAPGVRIASVRLSDSPQGWVYPEAAVCGLVWAADHHFPVVNASWSVDPGLFYCADQPGEAAVFEAVRRAAAYARRNGVLVVAAAGNNGFDLTKQTEDPIPVPQYPVTPACKSLPQGLPGVVTVSSVGYSGTKAATSNYGAGAVRLTAPGGANGDSPPDGQGVDCPLSTALDGGYRAICGTSMAAPHVAGVAALLASRHPHASPARLAALLEAQADPVPCPAGTDCTGTDRDNSYYGRGRVNALRAVR</sequence>
<evidence type="ECO:0000256" key="4">
    <source>
        <dbReference type="ARBA" id="ARBA00022825"/>
    </source>
</evidence>
<dbReference type="PRINTS" id="PR00723">
    <property type="entry name" value="SUBTILISIN"/>
</dbReference>
<keyword evidence="3 5" id="KW-0378">Hydrolase</keyword>
<dbReference type="SUPFAM" id="SSF52743">
    <property type="entry name" value="Subtilisin-like"/>
    <property type="match status" value="1"/>
</dbReference>
<comment type="caution">
    <text evidence="9">The sequence shown here is derived from an EMBL/GenBank/DDBJ whole genome shotgun (WGS) entry which is preliminary data.</text>
</comment>
<evidence type="ECO:0000313" key="10">
    <source>
        <dbReference type="Proteomes" id="UP001501116"/>
    </source>
</evidence>
<evidence type="ECO:0000256" key="6">
    <source>
        <dbReference type="RuleBase" id="RU003355"/>
    </source>
</evidence>
<dbReference type="PANTHER" id="PTHR43806">
    <property type="entry name" value="PEPTIDASE S8"/>
    <property type="match status" value="1"/>
</dbReference>
<dbReference type="InterPro" id="IPR036852">
    <property type="entry name" value="Peptidase_S8/S53_dom_sf"/>
</dbReference>
<organism evidence="9 10">
    <name type="scientific">Amycolatopsis minnesotensis</name>
    <dbReference type="NCBI Taxonomy" id="337894"/>
    <lineage>
        <taxon>Bacteria</taxon>
        <taxon>Bacillati</taxon>
        <taxon>Actinomycetota</taxon>
        <taxon>Actinomycetes</taxon>
        <taxon>Pseudonocardiales</taxon>
        <taxon>Pseudonocardiaceae</taxon>
        <taxon>Amycolatopsis</taxon>
    </lineage>
</organism>
<evidence type="ECO:0000313" key="9">
    <source>
        <dbReference type="EMBL" id="GAA1975052.1"/>
    </source>
</evidence>
<evidence type="ECO:0000259" key="8">
    <source>
        <dbReference type="Pfam" id="PF00082"/>
    </source>
</evidence>
<keyword evidence="7" id="KW-0732">Signal</keyword>
<evidence type="ECO:0000256" key="2">
    <source>
        <dbReference type="ARBA" id="ARBA00022670"/>
    </source>
</evidence>
<dbReference type="InterPro" id="IPR022398">
    <property type="entry name" value="Peptidase_S8_His-AS"/>
</dbReference>
<proteinExistence type="inferred from homology"/>
<dbReference type="PROSITE" id="PS00136">
    <property type="entry name" value="SUBTILASE_ASP"/>
    <property type="match status" value="1"/>
</dbReference>
<keyword evidence="4 5" id="KW-0720">Serine protease</keyword>
<dbReference type="PROSITE" id="PS00138">
    <property type="entry name" value="SUBTILASE_SER"/>
    <property type="match status" value="1"/>
</dbReference>
<evidence type="ECO:0000256" key="3">
    <source>
        <dbReference type="ARBA" id="ARBA00022801"/>
    </source>
</evidence>
<dbReference type="InterPro" id="IPR000209">
    <property type="entry name" value="Peptidase_S8/S53_dom"/>
</dbReference>
<evidence type="ECO:0000256" key="5">
    <source>
        <dbReference type="PROSITE-ProRule" id="PRU01240"/>
    </source>
</evidence>
<comment type="similarity">
    <text evidence="1 5 6">Belongs to the peptidase S8 family.</text>
</comment>
<feature type="domain" description="Peptidase S8/S53" evidence="8">
    <location>
        <begin position="132"/>
        <end position="434"/>
    </location>
</feature>
<dbReference type="PROSITE" id="PS51892">
    <property type="entry name" value="SUBTILASE"/>
    <property type="match status" value="1"/>
</dbReference>
<dbReference type="Proteomes" id="UP001501116">
    <property type="component" value="Unassembled WGS sequence"/>
</dbReference>
<dbReference type="PANTHER" id="PTHR43806:SF11">
    <property type="entry name" value="CEREVISIN-RELATED"/>
    <property type="match status" value="1"/>
</dbReference>
<feature type="active site" description="Charge relay system" evidence="5">
    <location>
        <position position="179"/>
    </location>
</feature>
<dbReference type="InterPro" id="IPR023828">
    <property type="entry name" value="Peptidase_S8_Ser-AS"/>
</dbReference>
<feature type="signal peptide" evidence="7">
    <location>
        <begin position="1"/>
        <end position="21"/>
    </location>
</feature>
<protein>
    <submittedName>
        <fullName evidence="9">S8 family serine peptidase</fullName>
    </submittedName>
</protein>
<accession>A0ABN2RUA7</accession>
<evidence type="ECO:0000256" key="7">
    <source>
        <dbReference type="SAM" id="SignalP"/>
    </source>
</evidence>
<dbReference type="InterPro" id="IPR015500">
    <property type="entry name" value="Peptidase_S8_subtilisin-rel"/>
</dbReference>
<reference evidence="9 10" key="1">
    <citation type="journal article" date="2019" name="Int. J. Syst. Evol. Microbiol.">
        <title>The Global Catalogue of Microorganisms (GCM) 10K type strain sequencing project: providing services to taxonomists for standard genome sequencing and annotation.</title>
        <authorList>
            <consortium name="The Broad Institute Genomics Platform"/>
            <consortium name="The Broad Institute Genome Sequencing Center for Infectious Disease"/>
            <person name="Wu L."/>
            <person name="Ma J."/>
        </authorList>
    </citation>
    <scope>NUCLEOTIDE SEQUENCE [LARGE SCALE GENOMIC DNA]</scope>
    <source>
        <strain evidence="9 10">JCM 14545</strain>
    </source>
</reference>
<dbReference type="Pfam" id="PF00082">
    <property type="entry name" value="Peptidase_S8"/>
    <property type="match status" value="1"/>
</dbReference>
<dbReference type="Gene3D" id="3.40.50.200">
    <property type="entry name" value="Peptidase S8/S53 domain"/>
    <property type="match status" value="1"/>
</dbReference>